<evidence type="ECO:0000259" key="11">
    <source>
        <dbReference type="PROSITE" id="PS50893"/>
    </source>
</evidence>
<dbReference type="GO" id="GO:0005524">
    <property type="term" value="F:ATP binding"/>
    <property type="evidence" value="ECO:0007669"/>
    <property type="project" value="UniProtKB-KW"/>
</dbReference>
<keyword evidence="13" id="KW-1185">Reference proteome</keyword>
<comment type="similarity">
    <text evidence="9">Belongs to the ABC transporter superfamily. Macrolide exporter (TC 3.A.1.122) family.</text>
</comment>
<protein>
    <submittedName>
        <fullName evidence="12">ABC transporter ATP-binding protein/permease</fullName>
    </submittedName>
</protein>
<dbReference type="InterPro" id="IPR027417">
    <property type="entry name" value="P-loop_NTPase"/>
</dbReference>
<evidence type="ECO:0000256" key="3">
    <source>
        <dbReference type="ARBA" id="ARBA00022475"/>
    </source>
</evidence>
<dbReference type="EMBL" id="JAOSIK010000015">
    <property type="protein sequence ID" value="MEK0311991.1"/>
    <property type="molecule type" value="Genomic_DNA"/>
</dbReference>
<keyword evidence="2" id="KW-0813">Transport</keyword>
<evidence type="ECO:0000313" key="12">
    <source>
        <dbReference type="EMBL" id="MEK0311991.1"/>
    </source>
</evidence>
<feature type="domain" description="ABC transporter" evidence="11">
    <location>
        <begin position="3"/>
        <end position="239"/>
    </location>
</feature>
<reference evidence="12 13" key="1">
    <citation type="journal article" date="2023" name="Int. J. Syst. Evol. Microbiol.">
        <title>The observation of taxonomic boundaries for the 16SrII and 16SrXXV phytoplasmas using genome-based delimitation.</title>
        <authorList>
            <person name="Rodrigues Jardim B."/>
            <person name="Tran-Nguyen L.T.T."/>
            <person name="Gambley C."/>
            <person name="Al-Sadi A.M."/>
            <person name="Al-Subhi A.M."/>
            <person name="Foissac X."/>
            <person name="Salar P."/>
            <person name="Cai H."/>
            <person name="Yang J.Y."/>
            <person name="Davis R."/>
            <person name="Jones L."/>
            <person name="Rodoni B."/>
            <person name="Constable F.E."/>
        </authorList>
    </citation>
    <scope>NUCLEOTIDE SEQUENCE [LARGE SCALE GENOMIC DNA]</scope>
    <source>
        <strain evidence="12">BAWM-322</strain>
    </source>
</reference>
<dbReference type="CDD" id="cd03255">
    <property type="entry name" value="ABC_MJ0796_LolCDE_FtsE"/>
    <property type="match status" value="1"/>
</dbReference>
<organism evidence="12 13">
    <name type="scientific">Candidatus Phytoplasma fabacearum</name>
    <dbReference type="NCBI Taxonomy" id="2982628"/>
    <lineage>
        <taxon>Bacteria</taxon>
        <taxon>Bacillati</taxon>
        <taxon>Mycoplasmatota</taxon>
        <taxon>Mollicutes</taxon>
        <taxon>Acholeplasmatales</taxon>
        <taxon>Acholeplasmataceae</taxon>
        <taxon>Candidatus Phytoplasma</taxon>
        <taxon>16SrII (Peanut WB group)</taxon>
    </lineage>
</organism>
<keyword evidence="4 10" id="KW-0812">Transmembrane</keyword>
<dbReference type="Pfam" id="PF00005">
    <property type="entry name" value="ABC_tran"/>
    <property type="match status" value="1"/>
</dbReference>
<dbReference type="PANTHER" id="PTHR42798">
    <property type="entry name" value="LIPOPROTEIN-RELEASING SYSTEM ATP-BINDING PROTEIN LOLD"/>
    <property type="match status" value="1"/>
</dbReference>
<dbReference type="InterPro" id="IPR003838">
    <property type="entry name" value="ABC3_permease_C"/>
</dbReference>
<evidence type="ECO:0000256" key="1">
    <source>
        <dbReference type="ARBA" id="ARBA00004429"/>
    </source>
</evidence>
<gene>
    <name evidence="12" type="ORF">OC725_01760</name>
</gene>
<dbReference type="Gene3D" id="3.40.50.300">
    <property type="entry name" value="P-loop containing nucleotide triphosphate hydrolases"/>
    <property type="match status" value="1"/>
</dbReference>
<keyword evidence="3" id="KW-1003">Cell membrane</keyword>
<comment type="caution">
    <text evidence="12">The sequence shown here is derived from an EMBL/GenBank/DDBJ whole genome shotgun (WGS) entry which is preliminary data.</text>
</comment>
<dbReference type="Proteomes" id="UP001382955">
    <property type="component" value="Unassembled WGS sequence"/>
</dbReference>
<dbReference type="Pfam" id="PF02687">
    <property type="entry name" value="FtsX"/>
    <property type="match status" value="1"/>
</dbReference>
<dbReference type="PROSITE" id="PS50893">
    <property type="entry name" value="ABC_TRANSPORTER_2"/>
    <property type="match status" value="1"/>
</dbReference>
<proteinExistence type="inferred from homology"/>
<evidence type="ECO:0000313" key="13">
    <source>
        <dbReference type="Proteomes" id="UP001382955"/>
    </source>
</evidence>
<dbReference type="RefSeq" id="WP_304514037.1">
    <property type="nucleotide sequence ID" value="NZ_JAOSIK010000015.1"/>
</dbReference>
<evidence type="ECO:0000256" key="10">
    <source>
        <dbReference type="SAM" id="Phobius"/>
    </source>
</evidence>
<feature type="transmembrane region" description="Helical" evidence="10">
    <location>
        <begin position="651"/>
        <end position="683"/>
    </location>
</feature>
<feature type="transmembrane region" description="Helical" evidence="10">
    <location>
        <begin position="277"/>
        <end position="300"/>
    </location>
</feature>
<name>A0ABU8ZSS6_9MOLU</name>
<accession>A0ABU8ZSS6</accession>
<evidence type="ECO:0000256" key="2">
    <source>
        <dbReference type="ARBA" id="ARBA00022448"/>
    </source>
</evidence>
<dbReference type="InterPro" id="IPR017871">
    <property type="entry name" value="ABC_transporter-like_CS"/>
</dbReference>
<feature type="transmembrane region" description="Helical" evidence="10">
    <location>
        <begin position="606"/>
        <end position="630"/>
    </location>
</feature>
<evidence type="ECO:0000256" key="5">
    <source>
        <dbReference type="ARBA" id="ARBA00022741"/>
    </source>
</evidence>
<evidence type="ECO:0000256" key="6">
    <source>
        <dbReference type="ARBA" id="ARBA00022840"/>
    </source>
</evidence>
<dbReference type="InterPro" id="IPR003439">
    <property type="entry name" value="ABC_transporter-like_ATP-bd"/>
</dbReference>
<dbReference type="InterPro" id="IPR003593">
    <property type="entry name" value="AAA+_ATPase"/>
</dbReference>
<feature type="transmembrane region" description="Helical" evidence="10">
    <location>
        <begin position="703"/>
        <end position="727"/>
    </location>
</feature>
<keyword evidence="7 10" id="KW-1133">Transmembrane helix</keyword>
<keyword evidence="8 10" id="KW-0472">Membrane</keyword>
<evidence type="ECO:0000256" key="7">
    <source>
        <dbReference type="ARBA" id="ARBA00022989"/>
    </source>
</evidence>
<sequence length="737" mass="86099">MFLVCKNITKIFKSKKNFISVLESINFSLPSKGLVFIIGKSGSGKTTLMNILGGLETNTNGDVWFKNKSLSNLSENELSNYRNQSVGFIFQNFNLINDLTVFQNIAIALELQNRPVDDILINNILDLVDLNGFGKRDVKELSGGQKQRVSIARAIIKEPDFLLADEPTGSLDSITEKQILELFKKISNQKLIILVSHNLEIAYNYADRIIEIKDGKIIKDNIRNSQNIFIDVLNCNKNNQESINNKSINFLKTTFKLFSRSSFCMALNHMKLKIVSLFFNIILTTIFFALLGLILAMYFYQSPQVIKSIFKNNYEQNFIFTKGLDDKNIMLPITWNEFDSLKRKNPKINLQPIISVCYWKNLLFNKLTEDNNYLNFNLFYNNKILFDLLETSESEKFWKAIGYQKPMNFDKNKIYVSRHLDEFLKSCAKPDIIYNQSSLFNELLDIILNKPRELIETVNENQYLIRFQYYNNFHQKQYKLLQNNKQKFLHTIKLLFLDQYYEEEEEFGNKNIVLLPKSIINKIITSEIMQKGYEENKIFNFFKIIGCTQNLSHNEINDLVDDYHYCFEMNNNQNNNFRQKKINFILSRTPFIRLFNTIDQGILQLALPYVFGIACLLAIFVAIMIIIFTNNSIKLRYRDIGILKALGAGKIYILSIFLTEIAIIFFINLILSSVVIKFFLFQINNWFISYFSIPILISNLRVYIYVFALGLIFYLLSTFIQIIKIIFKKPIDIINEK</sequence>
<keyword evidence="5" id="KW-0547">Nucleotide-binding</keyword>
<dbReference type="SMART" id="SM00382">
    <property type="entry name" value="AAA"/>
    <property type="match status" value="1"/>
</dbReference>
<dbReference type="InterPro" id="IPR017911">
    <property type="entry name" value="MacB-like_ATP-bd"/>
</dbReference>
<comment type="subcellular location">
    <subcellularLocation>
        <location evidence="1">Cell inner membrane</location>
        <topology evidence="1">Multi-pass membrane protein</topology>
    </subcellularLocation>
</comment>
<evidence type="ECO:0000256" key="9">
    <source>
        <dbReference type="ARBA" id="ARBA00038388"/>
    </source>
</evidence>
<keyword evidence="6 12" id="KW-0067">ATP-binding</keyword>
<evidence type="ECO:0000256" key="4">
    <source>
        <dbReference type="ARBA" id="ARBA00022692"/>
    </source>
</evidence>
<evidence type="ECO:0000256" key="8">
    <source>
        <dbReference type="ARBA" id="ARBA00023136"/>
    </source>
</evidence>
<dbReference type="SUPFAM" id="SSF52540">
    <property type="entry name" value="P-loop containing nucleoside triphosphate hydrolases"/>
    <property type="match status" value="1"/>
</dbReference>
<dbReference type="PANTHER" id="PTHR42798:SF6">
    <property type="entry name" value="CELL DIVISION ATP-BINDING PROTEIN FTSE"/>
    <property type="match status" value="1"/>
</dbReference>
<dbReference type="PROSITE" id="PS00211">
    <property type="entry name" value="ABC_TRANSPORTER_1"/>
    <property type="match status" value="1"/>
</dbReference>